<feature type="compositionally biased region" description="Pro residues" evidence="1">
    <location>
        <begin position="254"/>
        <end position="263"/>
    </location>
</feature>
<keyword evidence="2" id="KW-1133">Transmembrane helix</keyword>
<dbReference type="Gene3D" id="3.10.350.10">
    <property type="entry name" value="LysM domain"/>
    <property type="match status" value="1"/>
</dbReference>
<dbReference type="SUPFAM" id="SSF54106">
    <property type="entry name" value="LysM domain"/>
    <property type="match status" value="1"/>
</dbReference>
<dbReference type="PANTHER" id="PTHR20932">
    <property type="entry name" value="LYSM AND PUTATIVE PEPTIDOGLYCAN-BINDING DOMAIN-CONTAINING PROTEIN"/>
    <property type="match status" value="1"/>
</dbReference>
<feature type="domain" description="LysM" evidence="3">
    <location>
        <begin position="161"/>
        <end position="205"/>
    </location>
</feature>
<protein>
    <submittedName>
        <fullName evidence="4">Carbohydrate-binding module family 50 protein</fullName>
    </submittedName>
</protein>
<dbReference type="Proteomes" id="UP000054166">
    <property type="component" value="Unassembled WGS sequence"/>
</dbReference>
<evidence type="ECO:0000256" key="1">
    <source>
        <dbReference type="SAM" id="MobiDB-lite"/>
    </source>
</evidence>
<dbReference type="SMART" id="SM00257">
    <property type="entry name" value="LysM"/>
    <property type="match status" value="1"/>
</dbReference>
<feature type="transmembrane region" description="Helical" evidence="2">
    <location>
        <begin position="459"/>
        <end position="477"/>
    </location>
</feature>
<name>A0A0C3BF76_PILCF</name>
<evidence type="ECO:0000256" key="2">
    <source>
        <dbReference type="SAM" id="Phobius"/>
    </source>
</evidence>
<dbReference type="OrthoDB" id="2107166at2759"/>
<dbReference type="HOGENOM" id="CLU_036221_0_0_1"/>
<feature type="compositionally biased region" description="Basic and acidic residues" evidence="1">
    <location>
        <begin position="329"/>
        <end position="346"/>
    </location>
</feature>
<organism evidence="4 5">
    <name type="scientific">Piloderma croceum (strain F 1598)</name>
    <dbReference type="NCBI Taxonomy" id="765440"/>
    <lineage>
        <taxon>Eukaryota</taxon>
        <taxon>Fungi</taxon>
        <taxon>Dikarya</taxon>
        <taxon>Basidiomycota</taxon>
        <taxon>Agaricomycotina</taxon>
        <taxon>Agaricomycetes</taxon>
        <taxon>Agaricomycetidae</taxon>
        <taxon>Atheliales</taxon>
        <taxon>Atheliaceae</taxon>
        <taxon>Piloderma</taxon>
    </lineage>
</organism>
<proteinExistence type="predicted"/>
<evidence type="ECO:0000313" key="5">
    <source>
        <dbReference type="Proteomes" id="UP000054166"/>
    </source>
</evidence>
<dbReference type="InterPro" id="IPR038213">
    <property type="entry name" value="IFI6/IFI27-like_sf"/>
</dbReference>
<gene>
    <name evidence="4" type="ORF">PILCRDRAFT_13166</name>
</gene>
<evidence type="ECO:0000313" key="4">
    <source>
        <dbReference type="EMBL" id="KIM75972.1"/>
    </source>
</evidence>
<accession>A0A0C3BF76</accession>
<reference evidence="4 5" key="1">
    <citation type="submission" date="2014-04" db="EMBL/GenBank/DDBJ databases">
        <authorList>
            <consortium name="DOE Joint Genome Institute"/>
            <person name="Kuo A."/>
            <person name="Tarkka M."/>
            <person name="Buscot F."/>
            <person name="Kohler A."/>
            <person name="Nagy L.G."/>
            <person name="Floudas D."/>
            <person name="Copeland A."/>
            <person name="Barry K.W."/>
            <person name="Cichocki N."/>
            <person name="Veneault-Fourrey C."/>
            <person name="LaButti K."/>
            <person name="Lindquist E.A."/>
            <person name="Lipzen A."/>
            <person name="Lundell T."/>
            <person name="Morin E."/>
            <person name="Murat C."/>
            <person name="Sun H."/>
            <person name="Tunlid A."/>
            <person name="Henrissat B."/>
            <person name="Grigoriev I.V."/>
            <person name="Hibbett D.S."/>
            <person name="Martin F."/>
            <person name="Nordberg H.P."/>
            <person name="Cantor M.N."/>
            <person name="Hua S.X."/>
        </authorList>
    </citation>
    <scope>NUCLEOTIDE SEQUENCE [LARGE SCALE GENOMIC DNA]</scope>
    <source>
        <strain evidence="4 5">F 1598</strain>
    </source>
</reference>
<feature type="region of interest" description="Disordered" evidence="1">
    <location>
        <begin position="19"/>
        <end position="153"/>
    </location>
</feature>
<evidence type="ECO:0000259" key="3">
    <source>
        <dbReference type="PROSITE" id="PS51782"/>
    </source>
</evidence>
<dbReference type="STRING" id="765440.A0A0C3BF76"/>
<dbReference type="InParanoid" id="A0A0C3BF76"/>
<feature type="transmembrane region" description="Helical" evidence="2">
    <location>
        <begin position="484"/>
        <end position="504"/>
    </location>
</feature>
<feature type="compositionally biased region" description="Polar residues" evidence="1">
    <location>
        <begin position="84"/>
        <end position="93"/>
    </location>
</feature>
<feature type="region of interest" description="Disordered" evidence="1">
    <location>
        <begin position="329"/>
        <end position="437"/>
    </location>
</feature>
<dbReference type="EMBL" id="KN833040">
    <property type="protein sequence ID" value="KIM75972.1"/>
    <property type="molecule type" value="Genomic_DNA"/>
</dbReference>
<dbReference type="Pfam" id="PF01476">
    <property type="entry name" value="LysM"/>
    <property type="match status" value="1"/>
</dbReference>
<feature type="compositionally biased region" description="Polar residues" evidence="1">
    <location>
        <begin position="30"/>
        <end position="43"/>
    </location>
</feature>
<keyword evidence="5" id="KW-1185">Reference proteome</keyword>
<dbReference type="InterPro" id="IPR045030">
    <property type="entry name" value="LYSM1-4"/>
</dbReference>
<feature type="transmembrane region" description="Helical" evidence="2">
    <location>
        <begin position="531"/>
        <end position="551"/>
    </location>
</feature>
<keyword evidence="2" id="KW-0472">Membrane</keyword>
<sequence length="554" mass="58090">MPSKGGLRLSSTTARDGLFFNAFDDPEPTATASSSPGFMTPTWQEEAVKSPRKRKLTLRRRVSDIAPSSPISQPRASAWPLGHSRSQTEQSGSLHPHPLGIGPDTFAGNSGSTRPRLSRLLSAWESPAGSDVEGERKTSSSDAGSFLESGSAAKDEEKTVLVHEVSPKDSLAGVALKYGITLAELRKANHLWSSDSIHLRKVLYIPLDGSSYSSRVKPLIDLDEPTPTLSSDLYHDKSHTSTIRRIPVSQLSFFPPPAKPSAPPNANSGDPFDNRYSYTPPLPSSKRSGSGSGSGPPTQHSRALTSILTAFPIAASTRDTIIARLSFDSERSSMSEGQGHELDEVRTSSLTARPSLRSSSFHDETGRRTSPSATRPRLSSPKFAPRSVSPPTPVDHRKSWTHTDVTEPHAPIRTVQLEPSPAMTVPTRSGRLKSRPRELGGLDVDELSGSSPSLPSTTMALPVVVVPIAIIGGVIIAPFAAPPVLGLVGFGAAGPVAGVLAAAAQAGVGNVAAGSAFAGAQAVAMGAQLPMIGYAIAGAASGAIVWGANAFRRG</sequence>
<reference evidence="5" key="2">
    <citation type="submission" date="2015-01" db="EMBL/GenBank/DDBJ databases">
        <title>Evolutionary Origins and Diversification of the Mycorrhizal Mutualists.</title>
        <authorList>
            <consortium name="DOE Joint Genome Institute"/>
            <consortium name="Mycorrhizal Genomics Consortium"/>
            <person name="Kohler A."/>
            <person name="Kuo A."/>
            <person name="Nagy L.G."/>
            <person name="Floudas D."/>
            <person name="Copeland A."/>
            <person name="Barry K.W."/>
            <person name="Cichocki N."/>
            <person name="Veneault-Fourrey C."/>
            <person name="LaButti K."/>
            <person name="Lindquist E.A."/>
            <person name="Lipzen A."/>
            <person name="Lundell T."/>
            <person name="Morin E."/>
            <person name="Murat C."/>
            <person name="Riley R."/>
            <person name="Ohm R."/>
            <person name="Sun H."/>
            <person name="Tunlid A."/>
            <person name="Henrissat B."/>
            <person name="Grigoriev I.V."/>
            <person name="Hibbett D.S."/>
            <person name="Martin F."/>
        </authorList>
    </citation>
    <scope>NUCLEOTIDE SEQUENCE [LARGE SCALE GENOMIC DNA]</scope>
    <source>
        <strain evidence="5">F 1598</strain>
    </source>
</reference>
<dbReference type="PROSITE" id="PS51782">
    <property type="entry name" value="LYSM"/>
    <property type="match status" value="1"/>
</dbReference>
<dbReference type="AlphaFoldDB" id="A0A0C3BF76"/>
<feature type="compositionally biased region" description="Basic residues" evidence="1">
    <location>
        <begin position="50"/>
        <end position="60"/>
    </location>
</feature>
<dbReference type="PANTHER" id="PTHR20932:SF8">
    <property type="entry name" value="LD22649P"/>
    <property type="match status" value="1"/>
</dbReference>
<dbReference type="InterPro" id="IPR036779">
    <property type="entry name" value="LysM_dom_sf"/>
</dbReference>
<feature type="region of interest" description="Disordered" evidence="1">
    <location>
        <begin position="253"/>
        <end position="301"/>
    </location>
</feature>
<feature type="compositionally biased region" description="Polar residues" evidence="1">
    <location>
        <begin position="347"/>
        <end position="359"/>
    </location>
</feature>
<dbReference type="Gene3D" id="6.10.110.10">
    <property type="match status" value="1"/>
</dbReference>
<keyword evidence="2" id="KW-0812">Transmembrane</keyword>
<dbReference type="InterPro" id="IPR018392">
    <property type="entry name" value="LysM"/>
</dbReference>
<dbReference type="CDD" id="cd00118">
    <property type="entry name" value="LysM"/>
    <property type="match status" value="1"/>
</dbReference>